<dbReference type="PROSITE" id="PS50893">
    <property type="entry name" value="ABC_TRANSPORTER_2"/>
    <property type="match status" value="1"/>
</dbReference>
<dbReference type="Pfam" id="PF00005">
    <property type="entry name" value="ABC_tran"/>
    <property type="match status" value="1"/>
</dbReference>
<evidence type="ECO:0000256" key="1">
    <source>
        <dbReference type="ARBA" id="ARBA00022448"/>
    </source>
</evidence>
<keyword evidence="1" id="KW-0813">Transport</keyword>
<dbReference type="EMBL" id="JBHUCX010000044">
    <property type="protein sequence ID" value="MFD1676202.1"/>
    <property type="molecule type" value="Genomic_DNA"/>
</dbReference>
<dbReference type="SUPFAM" id="SSF52540">
    <property type="entry name" value="P-loop containing nucleoside triphosphate hydrolases"/>
    <property type="match status" value="1"/>
</dbReference>
<reference evidence="6" key="1">
    <citation type="journal article" date="2019" name="Int. J. Syst. Evol. Microbiol.">
        <title>The Global Catalogue of Microorganisms (GCM) 10K type strain sequencing project: providing services to taxonomists for standard genome sequencing and annotation.</title>
        <authorList>
            <consortium name="The Broad Institute Genomics Platform"/>
            <consortium name="The Broad Institute Genome Sequencing Center for Infectious Disease"/>
            <person name="Wu L."/>
            <person name="Ma J."/>
        </authorList>
    </citation>
    <scope>NUCLEOTIDE SEQUENCE [LARGE SCALE GENOMIC DNA]</scope>
    <source>
        <strain evidence="6">CGMCC 1.12286</strain>
    </source>
</reference>
<dbReference type="InterPro" id="IPR050153">
    <property type="entry name" value="Metal_Ion_Import_ABC"/>
</dbReference>
<dbReference type="InterPro" id="IPR017871">
    <property type="entry name" value="ABC_transporter-like_CS"/>
</dbReference>
<dbReference type="InterPro" id="IPR027417">
    <property type="entry name" value="P-loop_NTPase"/>
</dbReference>
<keyword evidence="2" id="KW-0547">Nucleotide-binding</keyword>
<organism evidence="5 6">
    <name type="scientific">Alicyclobacillus fodiniaquatilis</name>
    <dbReference type="NCBI Taxonomy" id="1661150"/>
    <lineage>
        <taxon>Bacteria</taxon>
        <taxon>Bacillati</taxon>
        <taxon>Bacillota</taxon>
        <taxon>Bacilli</taxon>
        <taxon>Bacillales</taxon>
        <taxon>Alicyclobacillaceae</taxon>
        <taxon>Alicyclobacillus</taxon>
    </lineage>
</organism>
<name>A0ABW4JIK9_9BACL</name>
<dbReference type="InterPro" id="IPR003593">
    <property type="entry name" value="AAA+_ATPase"/>
</dbReference>
<keyword evidence="6" id="KW-1185">Reference proteome</keyword>
<keyword evidence="3 5" id="KW-0067">ATP-binding</keyword>
<evidence type="ECO:0000313" key="5">
    <source>
        <dbReference type="EMBL" id="MFD1676202.1"/>
    </source>
</evidence>
<dbReference type="Gene3D" id="3.40.50.300">
    <property type="entry name" value="P-loop containing nucleotide triphosphate hydrolases"/>
    <property type="match status" value="1"/>
</dbReference>
<dbReference type="RefSeq" id="WP_377944092.1">
    <property type="nucleotide sequence ID" value="NZ_JBHUCX010000044.1"/>
</dbReference>
<feature type="domain" description="ABC transporter" evidence="4">
    <location>
        <begin position="4"/>
        <end position="247"/>
    </location>
</feature>
<evidence type="ECO:0000256" key="3">
    <source>
        <dbReference type="ARBA" id="ARBA00022840"/>
    </source>
</evidence>
<evidence type="ECO:0000259" key="4">
    <source>
        <dbReference type="PROSITE" id="PS50893"/>
    </source>
</evidence>
<comment type="caution">
    <text evidence="5">The sequence shown here is derived from an EMBL/GenBank/DDBJ whole genome shotgun (WGS) entry which is preliminary data.</text>
</comment>
<sequence>MTTIQLSDVSWVRNQKMILSDINWTVKKGEHWAIIGLNGSGKTSILNLITGYTWPTKGTVEVLGHRFGKVDLREVRKQIGWVSASMADRITTDKPLERALDVVISGKYASVGLWENDAHDEDIAYQLLVEMNSEHLADKPLQVLSQGEKQRVLIARAMMSKLDLLILDEPCTGLDVRARETLLQAIDRLAHGQTSHVPTLLYVTHHSEEILPCFTHVLLLKNGKISASGPKHEVMTSEHLSDAFEIDVDLSWRGNRPWIQVESWTQTPSTS</sequence>
<dbReference type="SMART" id="SM00382">
    <property type="entry name" value="AAA"/>
    <property type="match status" value="1"/>
</dbReference>
<evidence type="ECO:0000313" key="6">
    <source>
        <dbReference type="Proteomes" id="UP001597079"/>
    </source>
</evidence>
<dbReference type="Proteomes" id="UP001597079">
    <property type="component" value="Unassembled WGS sequence"/>
</dbReference>
<accession>A0ABW4JIK9</accession>
<protein>
    <submittedName>
        <fullName evidence="5">ABC transporter ATP-binding protein</fullName>
    </submittedName>
</protein>
<proteinExistence type="predicted"/>
<dbReference type="PROSITE" id="PS00211">
    <property type="entry name" value="ABC_TRANSPORTER_1"/>
    <property type="match status" value="1"/>
</dbReference>
<dbReference type="PANTHER" id="PTHR42734">
    <property type="entry name" value="METAL TRANSPORT SYSTEM ATP-BINDING PROTEIN TM_0124-RELATED"/>
    <property type="match status" value="1"/>
</dbReference>
<evidence type="ECO:0000256" key="2">
    <source>
        <dbReference type="ARBA" id="ARBA00022741"/>
    </source>
</evidence>
<dbReference type="InterPro" id="IPR003439">
    <property type="entry name" value="ABC_transporter-like_ATP-bd"/>
</dbReference>
<dbReference type="GO" id="GO:0005524">
    <property type="term" value="F:ATP binding"/>
    <property type="evidence" value="ECO:0007669"/>
    <property type="project" value="UniProtKB-KW"/>
</dbReference>
<gene>
    <name evidence="5" type="ORF">ACFSB2_15975</name>
</gene>